<accession>A0A0E9T8Z4</accession>
<dbReference type="AlphaFoldDB" id="A0A0E9T8Z4"/>
<evidence type="ECO:0000313" key="1">
    <source>
        <dbReference type="EMBL" id="JAH49320.1"/>
    </source>
</evidence>
<dbReference type="EMBL" id="GBXM01059257">
    <property type="protein sequence ID" value="JAH49320.1"/>
    <property type="molecule type" value="Transcribed_RNA"/>
</dbReference>
<reference evidence="1" key="1">
    <citation type="submission" date="2014-11" db="EMBL/GenBank/DDBJ databases">
        <authorList>
            <person name="Amaro Gonzalez C."/>
        </authorList>
    </citation>
    <scope>NUCLEOTIDE SEQUENCE</scope>
</reference>
<organism evidence="1">
    <name type="scientific">Anguilla anguilla</name>
    <name type="common">European freshwater eel</name>
    <name type="synonym">Muraena anguilla</name>
    <dbReference type="NCBI Taxonomy" id="7936"/>
    <lineage>
        <taxon>Eukaryota</taxon>
        <taxon>Metazoa</taxon>
        <taxon>Chordata</taxon>
        <taxon>Craniata</taxon>
        <taxon>Vertebrata</taxon>
        <taxon>Euteleostomi</taxon>
        <taxon>Actinopterygii</taxon>
        <taxon>Neopterygii</taxon>
        <taxon>Teleostei</taxon>
        <taxon>Anguilliformes</taxon>
        <taxon>Anguillidae</taxon>
        <taxon>Anguilla</taxon>
    </lineage>
</organism>
<name>A0A0E9T8Z4_ANGAN</name>
<protein>
    <submittedName>
        <fullName evidence="1">Uncharacterized protein</fullName>
    </submittedName>
</protein>
<proteinExistence type="predicted"/>
<sequence length="32" mass="3685">MNEECSGLDTPLIYTRIHFTSLPCSSQRRSKN</sequence>
<reference evidence="1" key="2">
    <citation type="journal article" date="2015" name="Fish Shellfish Immunol.">
        <title>Early steps in the European eel (Anguilla anguilla)-Vibrio vulnificus interaction in the gills: Role of the RtxA13 toxin.</title>
        <authorList>
            <person name="Callol A."/>
            <person name="Pajuelo D."/>
            <person name="Ebbesson L."/>
            <person name="Teles M."/>
            <person name="MacKenzie S."/>
            <person name="Amaro C."/>
        </authorList>
    </citation>
    <scope>NUCLEOTIDE SEQUENCE</scope>
</reference>